<protein>
    <submittedName>
        <fullName evidence="1">Uncharacterized protein</fullName>
    </submittedName>
</protein>
<organism evidence="1 2">
    <name type="scientific">Cetobacterium ceti</name>
    <dbReference type="NCBI Taxonomy" id="180163"/>
    <lineage>
        <taxon>Bacteria</taxon>
        <taxon>Fusobacteriati</taxon>
        <taxon>Fusobacteriota</taxon>
        <taxon>Fusobacteriia</taxon>
        <taxon>Fusobacteriales</taxon>
        <taxon>Fusobacteriaceae</taxon>
        <taxon>Cetobacterium</taxon>
    </lineage>
</organism>
<dbReference type="RefSeq" id="WP_078694721.1">
    <property type="nucleotide sequence ID" value="NZ_FUWX01000021.1"/>
</dbReference>
<dbReference type="Proteomes" id="UP000191153">
    <property type="component" value="Unassembled WGS sequence"/>
</dbReference>
<dbReference type="AlphaFoldDB" id="A0A1T4QDH9"/>
<name>A0A1T4QDH9_9FUSO</name>
<accession>A0A1T4QDH9</accession>
<dbReference type="STRING" id="180163.SAMN02745174_02283"/>
<sequence length="150" mass="17420">MNIGIFEIALKEFVEVTTSDLMFLEQGKKVPARRPIRVFSGFLPPNTAEDEIPAIAIRFNKAEDSIDARVLYFDFYFAIFNRDSEGYKELTLLIERVINNITEKKYIGEYLSYSGAGEFEIEDEQPYPFWIGSARLKFEAPKPDYIPSYY</sequence>
<proteinExistence type="predicted"/>
<keyword evidence="2" id="KW-1185">Reference proteome</keyword>
<gene>
    <name evidence="1" type="ORF">SAMN02745174_02283</name>
</gene>
<evidence type="ECO:0000313" key="1">
    <source>
        <dbReference type="EMBL" id="SKA01686.1"/>
    </source>
</evidence>
<evidence type="ECO:0000313" key="2">
    <source>
        <dbReference type="Proteomes" id="UP000191153"/>
    </source>
</evidence>
<dbReference type="EMBL" id="FUWX01000021">
    <property type="protein sequence ID" value="SKA01686.1"/>
    <property type="molecule type" value="Genomic_DNA"/>
</dbReference>
<reference evidence="1 2" key="1">
    <citation type="submission" date="2017-02" db="EMBL/GenBank/DDBJ databases">
        <authorList>
            <person name="Peterson S.W."/>
        </authorList>
    </citation>
    <scope>NUCLEOTIDE SEQUENCE [LARGE SCALE GENOMIC DNA]</scope>
    <source>
        <strain evidence="1 2">ATCC 700028</strain>
    </source>
</reference>
<dbReference type="OrthoDB" id="9802878at2"/>